<dbReference type="PANTHER" id="PTHR13622">
    <property type="entry name" value="THIAMIN PYROPHOSPHOKINASE"/>
    <property type="match status" value="1"/>
</dbReference>
<dbReference type="GO" id="GO:0016301">
    <property type="term" value="F:kinase activity"/>
    <property type="evidence" value="ECO:0007669"/>
    <property type="project" value="UniProtKB-UniRule"/>
</dbReference>
<dbReference type="InterPro" id="IPR007373">
    <property type="entry name" value="Thiamin_PyroPKinase_B1-bd"/>
</dbReference>
<sequence length="252" mass="27872">MHTTTQWEFAAYLRADTECRPYAVILLNQPLDSRHWPLLWTRAQVRLCADGGINSLYDATACASHSIPGAVYPEFLCGDMDSALAPVVAWFEAKGVEVCRIADQNSTDFEKCIRRLEHWEHEHCLTESPVSLMPIIVLGALSGRFDHCMHAINVLHKQRSARRIYLMSEASVAFLLDEGEHTIHVDRSLEGPTCGLLPVGIAHATLSTTGLRWNLDGADTRFGGMVSTSNALDQDTVTISTTAPLIWTVALQ</sequence>
<dbReference type="InterPro" id="IPR036759">
    <property type="entry name" value="TPK_catalytic_sf"/>
</dbReference>
<dbReference type="InterPro" id="IPR007371">
    <property type="entry name" value="TPK_catalytic"/>
</dbReference>
<evidence type="ECO:0000256" key="4">
    <source>
        <dbReference type="ARBA" id="ARBA00022741"/>
    </source>
</evidence>
<keyword evidence="5 7" id="KW-0418">Kinase</keyword>
<dbReference type="STRING" id="78915.A0A4P9XJL2"/>
<evidence type="ECO:0000256" key="1">
    <source>
        <dbReference type="ARBA" id="ARBA00005078"/>
    </source>
</evidence>
<comment type="pathway">
    <text evidence="1 7">Cofactor biosynthesis; thiamine diphosphate biosynthesis; thiamine diphosphate from thiamine: step 1/1.</text>
</comment>
<dbReference type="GO" id="GO:0004788">
    <property type="term" value="F:thiamine diphosphokinase activity"/>
    <property type="evidence" value="ECO:0007669"/>
    <property type="project" value="UniProtKB-UniRule"/>
</dbReference>
<comment type="catalytic activity">
    <reaction evidence="7">
        <text>thiamine + ATP = thiamine diphosphate + AMP + H(+)</text>
        <dbReference type="Rhea" id="RHEA:11576"/>
        <dbReference type="ChEBI" id="CHEBI:15378"/>
        <dbReference type="ChEBI" id="CHEBI:18385"/>
        <dbReference type="ChEBI" id="CHEBI:30616"/>
        <dbReference type="ChEBI" id="CHEBI:58937"/>
        <dbReference type="ChEBI" id="CHEBI:456215"/>
    </reaction>
</comment>
<dbReference type="NCBIfam" id="TIGR01378">
    <property type="entry name" value="thi_PPkinase"/>
    <property type="match status" value="1"/>
</dbReference>
<dbReference type="AlphaFoldDB" id="A0A4P9XJL2"/>
<keyword evidence="4 7" id="KW-0547">Nucleotide-binding</keyword>
<dbReference type="UniPathway" id="UPA00060">
    <property type="reaction ID" value="UER00597"/>
</dbReference>
<dbReference type="Gene3D" id="3.40.50.10240">
    <property type="entry name" value="Thiamin pyrophosphokinase, catalytic domain"/>
    <property type="match status" value="1"/>
</dbReference>
<dbReference type="GO" id="GO:0005524">
    <property type="term" value="F:ATP binding"/>
    <property type="evidence" value="ECO:0007669"/>
    <property type="project" value="UniProtKB-UniRule"/>
</dbReference>
<evidence type="ECO:0000256" key="6">
    <source>
        <dbReference type="ARBA" id="ARBA00022840"/>
    </source>
</evidence>
<organism evidence="9 10">
    <name type="scientific">Thamnocephalis sphaerospora</name>
    <dbReference type="NCBI Taxonomy" id="78915"/>
    <lineage>
        <taxon>Eukaryota</taxon>
        <taxon>Fungi</taxon>
        <taxon>Fungi incertae sedis</taxon>
        <taxon>Zoopagomycota</taxon>
        <taxon>Zoopagomycotina</taxon>
        <taxon>Zoopagomycetes</taxon>
        <taxon>Zoopagales</taxon>
        <taxon>Sigmoideomycetaceae</taxon>
        <taxon>Thamnocephalis</taxon>
    </lineage>
</organism>
<keyword evidence="10" id="KW-1185">Reference proteome</keyword>
<name>A0A4P9XJL2_9FUNG</name>
<dbReference type="Pfam" id="PF04265">
    <property type="entry name" value="TPK_B1_binding"/>
    <property type="match status" value="1"/>
</dbReference>
<dbReference type="PANTHER" id="PTHR13622:SF8">
    <property type="entry name" value="THIAMIN PYROPHOSPHOKINASE 1"/>
    <property type="match status" value="1"/>
</dbReference>
<dbReference type="PIRSF" id="PIRSF031057">
    <property type="entry name" value="Thiamin_pyrophosphokinase"/>
    <property type="match status" value="1"/>
</dbReference>
<keyword evidence="3 7" id="KW-0808">Transferase</keyword>
<evidence type="ECO:0000256" key="2">
    <source>
        <dbReference type="ARBA" id="ARBA00006785"/>
    </source>
</evidence>
<evidence type="ECO:0000313" key="9">
    <source>
        <dbReference type="EMBL" id="RKP05561.1"/>
    </source>
</evidence>
<dbReference type="FunFam" id="2.60.120.320:FF:000001">
    <property type="entry name" value="Thiamine pyrophosphokinase"/>
    <property type="match status" value="1"/>
</dbReference>
<dbReference type="EC" id="2.7.6.2" evidence="7"/>
<dbReference type="OrthoDB" id="25149at2759"/>
<dbReference type="Pfam" id="PF04263">
    <property type="entry name" value="TPK_catalytic"/>
    <property type="match status" value="1"/>
</dbReference>
<accession>A0A4P9XJL2</accession>
<evidence type="ECO:0000259" key="8">
    <source>
        <dbReference type="SMART" id="SM00983"/>
    </source>
</evidence>
<dbReference type="SMART" id="SM00983">
    <property type="entry name" value="TPK_B1_binding"/>
    <property type="match status" value="1"/>
</dbReference>
<dbReference type="SUPFAM" id="SSF63999">
    <property type="entry name" value="Thiamin pyrophosphokinase, catalytic domain"/>
    <property type="match status" value="1"/>
</dbReference>
<dbReference type="Proteomes" id="UP000271241">
    <property type="component" value="Unassembled WGS sequence"/>
</dbReference>
<evidence type="ECO:0000313" key="10">
    <source>
        <dbReference type="Proteomes" id="UP000271241"/>
    </source>
</evidence>
<dbReference type="Gene3D" id="2.60.120.320">
    <property type="entry name" value="Thiamin pyrophosphokinase, thiamin-binding domain"/>
    <property type="match status" value="1"/>
</dbReference>
<keyword evidence="6 7" id="KW-0067">ATP-binding</keyword>
<dbReference type="GO" id="GO:0030975">
    <property type="term" value="F:thiamine binding"/>
    <property type="evidence" value="ECO:0007669"/>
    <property type="project" value="UniProtKB-UniRule"/>
</dbReference>
<dbReference type="SUPFAM" id="SSF63862">
    <property type="entry name" value="Thiamin pyrophosphokinase, substrate-binding domain"/>
    <property type="match status" value="1"/>
</dbReference>
<dbReference type="EMBL" id="KZ993093">
    <property type="protein sequence ID" value="RKP05561.1"/>
    <property type="molecule type" value="Genomic_DNA"/>
</dbReference>
<evidence type="ECO:0000256" key="7">
    <source>
        <dbReference type="PIRNR" id="PIRNR031057"/>
    </source>
</evidence>
<comment type="similarity">
    <text evidence="2 7">Belongs to the thiamine pyrophosphokinase family.</text>
</comment>
<evidence type="ECO:0000256" key="5">
    <source>
        <dbReference type="ARBA" id="ARBA00022777"/>
    </source>
</evidence>
<protein>
    <recommendedName>
        <fullName evidence="7">Thiamine pyrophosphokinase</fullName>
        <ecNumber evidence="7">2.7.6.2</ecNumber>
    </recommendedName>
</protein>
<feature type="domain" description="Thiamin pyrophosphokinase thiamin-binding" evidence="8">
    <location>
        <begin position="179"/>
        <end position="245"/>
    </location>
</feature>
<dbReference type="GO" id="GO:0009229">
    <property type="term" value="P:thiamine diphosphate biosynthetic process"/>
    <property type="evidence" value="ECO:0007669"/>
    <property type="project" value="UniProtKB-UniRule"/>
</dbReference>
<dbReference type="CDD" id="cd07995">
    <property type="entry name" value="TPK"/>
    <property type="match status" value="1"/>
</dbReference>
<gene>
    <name evidence="9" type="ORF">THASP1DRAFT_19658</name>
</gene>
<reference evidence="10" key="1">
    <citation type="journal article" date="2018" name="Nat. Microbiol.">
        <title>Leveraging single-cell genomics to expand the fungal tree of life.</title>
        <authorList>
            <person name="Ahrendt S.R."/>
            <person name="Quandt C.A."/>
            <person name="Ciobanu D."/>
            <person name="Clum A."/>
            <person name="Salamov A."/>
            <person name="Andreopoulos B."/>
            <person name="Cheng J.F."/>
            <person name="Woyke T."/>
            <person name="Pelin A."/>
            <person name="Henrissat B."/>
            <person name="Reynolds N.K."/>
            <person name="Benny G.L."/>
            <person name="Smith M.E."/>
            <person name="James T.Y."/>
            <person name="Grigoriev I.V."/>
        </authorList>
    </citation>
    <scope>NUCLEOTIDE SEQUENCE [LARGE SCALE GENOMIC DNA]</scope>
    <source>
        <strain evidence="10">RSA 1356</strain>
    </source>
</reference>
<dbReference type="GO" id="GO:0006772">
    <property type="term" value="P:thiamine metabolic process"/>
    <property type="evidence" value="ECO:0007669"/>
    <property type="project" value="InterPro"/>
</dbReference>
<proteinExistence type="inferred from homology"/>
<dbReference type="InterPro" id="IPR006282">
    <property type="entry name" value="Thi_PPkinase"/>
</dbReference>
<evidence type="ECO:0000256" key="3">
    <source>
        <dbReference type="ARBA" id="ARBA00022679"/>
    </source>
</evidence>
<dbReference type="InterPro" id="IPR036371">
    <property type="entry name" value="TPK_B1-bd_sf"/>
</dbReference>
<dbReference type="InterPro" id="IPR016966">
    <property type="entry name" value="Thiamin_pyrophosphokinase_euk"/>
</dbReference>